<evidence type="ECO:0000313" key="5">
    <source>
        <dbReference type="Proteomes" id="UP001597373"/>
    </source>
</evidence>
<keyword evidence="1" id="KW-0175">Coiled coil</keyword>
<dbReference type="RefSeq" id="WP_345099201.1">
    <property type="nucleotide sequence ID" value="NZ_BAABGS010000021.1"/>
</dbReference>
<dbReference type="Proteomes" id="UP001597373">
    <property type="component" value="Unassembled WGS sequence"/>
</dbReference>
<name>A0ABW5DK98_9HYPH</name>
<evidence type="ECO:0000259" key="3">
    <source>
        <dbReference type="Pfam" id="PF02470"/>
    </source>
</evidence>
<dbReference type="Pfam" id="PF02470">
    <property type="entry name" value="MlaD"/>
    <property type="match status" value="1"/>
</dbReference>
<organism evidence="4 5">
    <name type="scientific">Chelativorans composti</name>
    <dbReference type="NCBI Taxonomy" id="768533"/>
    <lineage>
        <taxon>Bacteria</taxon>
        <taxon>Pseudomonadati</taxon>
        <taxon>Pseudomonadota</taxon>
        <taxon>Alphaproteobacteria</taxon>
        <taxon>Hyphomicrobiales</taxon>
        <taxon>Phyllobacteriaceae</taxon>
        <taxon>Chelativorans</taxon>
    </lineage>
</organism>
<keyword evidence="2" id="KW-0812">Transmembrane</keyword>
<comment type="caution">
    <text evidence="4">The sequence shown here is derived from an EMBL/GenBank/DDBJ whole genome shotgun (WGS) entry which is preliminary data.</text>
</comment>
<sequence length="457" mass="48685">METRANYIVVGIFTVLSILAAFGFVYWTAGYGDRGETAPLRFRIPGSATGLGRGSAVLFNGVKVGDVQRVYLDPQNPRVAIADTIVVRWTPVTESTKADVGLAGLTGQASIEMTGGDPNEPNLLDIAEEKGEIAVMEATPSALANLLQATQNLMSRADAAVQQLEGLVSDARGPLAETLENVRKFTKTLGDNADNIDNFLNSMGELSQTVSNVSERLDATLEAAESLFNAVDRDKVSAIVNDVSEFTRQLSSVGDRLDGIAQGVDSAVASIGEFSAGANETLGKIDKIVGAIDPDKVGEIVGNFSEASTKIDQASEQIARISETVGNRQEDIDQFITDAKAIAERLNQASTRVDGILAKVDSLLGSDDANGLMADARETLNSFREVANTLNARLGSIMDNLARFSGPGLRDVEALVSDARRSINRIEQAVTALEQNPQRIITGGDGTIRRYDGRARH</sequence>
<protein>
    <submittedName>
        <fullName evidence="4">MlaD family protein</fullName>
    </submittedName>
</protein>
<evidence type="ECO:0000313" key="4">
    <source>
        <dbReference type="EMBL" id="MFD2260401.1"/>
    </source>
</evidence>
<gene>
    <name evidence="4" type="ORF">ACFSMZ_11575</name>
</gene>
<feature type="coiled-coil region" evidence="1">
    <location>
        <begin position="373"/>
        <end position="436"/>
    </location>
</feature>
<dbReference type="SUPFAM" id="SSF58104">
    <property type="entry name" value="Methyl-accepting chemotaxis protein (MCP) signaling domain"/>
    <property type="match status" value="1"/>
</dbReference>
<dbReference type="InterPro" id="IPR003399">
    <property type="entry name" value="Mce/MlaD"/>
</dbReference>
<feature type="domain" description="Mce/MlaD" evidence="3">
    <location>
        <begin position="47"/>
        <end position="115"/>
    </location>
</feature>
<evidence type="ECO:0000256" key="2">
    <source>
        <dbReference type="SAM" id="Phobius"/>
    </source>
</evidence>
<dbReference type="PANTHER" id="PTHR36698">
    <property type="entry name" value="BLL5892 PROTEIN"/>
    <property type="match status" value="1"/>
</dbReference>
<evidence type="ECO:0000256" key="1">
    <source>
        <dbReference type="SAM" id="Coils"/>
    </source>
</evidence>
<feature type="transmembrane region" description="Helical" evidence="2">
    <location>
        <begin position="7"/>
        <end position="27"/>
    </location>
</feature>
<keyword evidence="2" id="KW-1133">Transmembrane helix</keyword>
<dbReference type="Gene3D" id="1.20.58.60">
    <property type="match status" value="1"/>
</dbReference>
<proteinExistence type="predicted"/>
<keyword evidence="5" id="KW-1185">Reference proteome</keyword>
<reference evidence="5" key="1">
    <citation type="journal article" date="2019" name="Int. J. Syst. Evol. Microbiol.">
        <title>The Global Catalogue of Microorganisms (GCM) 10K type strain sequencing project: providing services to taxonomists for standard genome sequencing and annotation.</title>
        <authorList>
            <consortium name="The Broad Institute Genomics Platform"/>
            <consortium name="The Broad Institute Genome Sequencing Center for Infectious Disease"/>
            <person name="Wu L."/>
            <person name="Ma J."/>
        </authorList>
    </citation>
    <scope>NUCLEOTIDE SEQUENCE [LARGE SCALE GENOMIC DNA]</scope>
    <source>
        <strain evidence="5">KCTC 23707</strain>
    </source>
</reference>
<dbReference type="EMBL" id="JBHUIR010000038">
    <property type="protein sequence ID" value="MFD2260401.1"/>
    <property type="molecule type" value="Genomic_DNA"/>
</dbReference>
<accession>A0ABW5DK98</accession>
<dbReference type="PANTHER" id="PTHR36698:SF2">
    <property type="entry name" value="MCE_MLAD DOMAIN-CONTAINING PROTEIN"/>
    <property type="match status" value="1"/>
</dbReference>
<keyword evidence="2" id="KW-0472">Membrane</keyword>